<proteinExistence type="predicted"/>
<dbReference type="STRING" id="937218.SAMN06297251_12913"/>
<gene>
    <name evidence="1" type="ORF">SAMN06297251_12913</name>
</gene>
<dbReference type="AlphaFoldDB" id="A0A1W2ENF4"/>
<evidence type="ECO:0000313" key="1">
    <source>
        <dbReference type="EMBL" id="SMD11185.1"/>
    </source>
</evidence>
<dbReference type="SUPFAM" id="SSF159245">
    <property type="entry name" value="AttH-like"/>
    <property type="match status" value="1"/>
</dbReference>
<dbReference type="OrthoDB" id="5491608at2"/>
<keyword evidence="2" id="KW-1185">Reference proteome</keyword>
<sequence>MTERGEGAVSRSASHLQVGPSAMQWDGNCLTIEIDEVTPLLPKRVRGTVKLHPQALLNHPMPLDRHGRHCWWPIAPCARVEADFTAPDLSWRGHGYLDFNTGAEPLEDSFSRWNWSRASVPGGTAVLYDLTDREGEDVSLAILFDPKSGVTDFAPPPKTTLITSVWRMARVTRSEDRDRTVVLKTLEDSPFYARSLVKATLFGEKTVAMHESLDLDRFRNPVVQSMLPYRMPRRFF</sequence>
<accession>A0A1W2ENF4</accession>
<organism evidence="1 2">
    <name type="scientific">Fulvimarina manganoxydans</name>
    <dbReference type="NCBI Taxonomy" id="937218"/>
    <lineage>
        <taxon>Bacteria</taxon>
        <taxon>Pseudomonadati</taxon>
        <taxon>Pseudomonadota</taxon>
        <taxon>Alphaproteobacteria</taxon>
        <taxon>Hyphomicrobiales</taxon>
        <taxon>Aurantimonadaceae</taxon>
        <taxon>Fulvimarina</taxon>
    </lineage>
</organism>
<dbReference type="CDD" id="cd21471">
    <property type="entry name" value="CrtC-like"/>
    <property type="match status" value="1"/>
</dbReference>
<dbReference type="Proteomes" id="UP000192656">
    <property type="component" value="Unassembled WGS sequence"/>
</dbReference>
<reference evidence="1 2" key="1">
    <citation type="submission" date="2017-04" db="EMBL/GenBank/DDBJ databases">
        <authorList>
            <person name="Afonso C.L."/>
            <person name="Miller P.J."/>
            <person name="Scott M.A."/>
            <person name="Spackman E."/>
            <person name="Goraichik I."/>
            <person name="Dimitrov K.M."/>
            <person name="Suarez D.L."/>
            <person name="Swayne D.E."/>
        </authorList>
    </citation>
    <scope>NUCLEOTIDE SEQUENCE [LARGE SCALE GENOMIC DNA]</scope>
    <source>
        <strain evidence="1 2">CGMCC 1.10972</strain>
    </source>
</reference>
<protein>
    <submittedName>
        <fullName evidence="1">Hydroxyneurosporene synthase</fullName>
    </submittedName>
</protein>
<name>A0A1W2ENF4_9HYPH</name>
<dbReference type="EMBL" id="FWXR01000029">
    <property type="protein sequence ID" value="SMD11185.1"/>
    <property type="molecule type" value="Genomic_DNA"/>
</dbReference>
<evidence type="ECO:0000313" key="2">
    <source>
        <dbReference type="Proteomes" id="UP000192656"/>
    </source>
</evidence>